<evidence type="ECO:0000259" key="3">
    <source>
        <dbReference type="Pfam" id="PF20511"/>
    </source>
</evidence>
<organism evidence="4">
    <name type="scientific">Fervidobacterium thailandense</name>
    <dbReference type="NCBI Taxonomy" id="1008305"/>
    <lineage>
        <taxon>Bacteria</taxon>
        <taxon>Thermotogati</taxon>
        <taxon>Thermotogota</taxon>
        <taxon>Thermotogae</taxon>
        <taxon>Thermotogales</taxon>
        <taxon>Fervidobacteriaceae</taxon>
        <taxon>Fervidobacterium</taxon>
    </lineage>
</organism>
<keyword evidence="4" id="KW-0413">Isomerase</keyword>
<dbReference type="PANTHER" id="PTHR42742:SF3">
    <property type="entry name" value="FRUCTOKINASE"/>
    <property type="match status" value="1"/>
</dbReference>
<evidence type="ECO:0000313" key="4">
    <source>
        <dbReference type="EMBL" id="HGU40702.1"/>
    </source>
</evidence>
<dbReference type="InterPro" id="IPR011051">
    <property type="entry name" value="RmlC_Cupin_sf"/>
</dbReference>
<keyword evidence="2" id="KW-0862">Zinc</keyword>
<evidence type="ECO:0000256" key="1">
    <source>
        <dbReference type="ARBA" id="ARBA00022723"/>
    </source>
</evidence>
<sequence>MMLLKVLPRFRPMVWGNPELNEIFGLETENPIGELWLLSGHPLYETPLEGVDSSLNDFTLEMFQFRYPRFPLLIKLVSTKQWLSVQVHPDDEFAKVVEGEPWGKNEAWYFVTDGEFAICEDTDLMKELVEDGRIDEMKNILTFVKVKRGTIVNIPAGTVHALGPNSTVVEVQQSSDLTYRIYDWGRPRETHLEKALKVSRNVKVTDIVFQNANELKTDYFTMNIFSNIFTEAKVLKDNFYILVPLELTKEFSAFLCVSEAYAARYDLSVQEKCSVTNFRAIVVTLGPRYNPFFEK</sequence>
<accession>A0A7C5RJ95</accession>
<dbReference type="SUPFAM" id="SSF51182">
    <property type="entry name" value="RmlC-like cupins"/>
    <property type="match status" value="1"/>
</dbReference>
<dbReference type="PANTHER" id="PTHR42742">
    <property type="entry name" value="TRANSCRIPTIONAL REPRESSOR MPRA"/>
    <property type="match status" value="1"/>
</dbReference>
<dbReference type="Pfam" id="PF20511">
    <property type="entry name" value="PMI_typeI_cat"/>
    <property type="match status" value="1"/>
</dbReference>
<reference evidence="4" key="1">
    <citation type="journal article" date="2020" name="mSystems">
        <title>Genome- and Community-Level Interaction Insights into Carbon Utilization and Element Cycling Functions of Hydrothermarchaeota in Hydrothermal Sediment.</title>
        <authorList>
            <person name="Zhou Z."/>
            <person name="Liu Y."/>
            <person name="Xu W."/>
            <person name="Pan J."/>
            <person name="Luo Z.H."/>
            <person name="Li M."/>
        </authorList>
    </citation>
    <scope>NUCLEOTIDE SEQUENCE [LARGE SCALE GENOMIC DNA]</scope>
    <source>
        <strain evidence="4">SpSt-609</strain>
    </source>
</reference>
<dbReference type="Gene3D" id="2.60.120.10">
    <property type="entry name" value="Jelly Rolls"/>
    <property type="match status" value="1"/>
</dbReference>
<keyword evidence="1" id="KW-0479">Metal-binding</keyword>
<dbReference type="InterPro" id="IPR051804">
    <property type="entry name" value="Carb_Metab_Reg_Kinase/Isom"/>
</dbReference>
<dbReference type="InterPro" id="IPR014710">
    <property type="entry name" value="RmlC-like_jellyroll"/>
</dbReference>
<dbReference type="InterPro" id="IPR046457">
    <property type="entry name" value="PMI_typeI_cat"/>
</dbReference>
<comment type="caution">
    <text evidence="4">The sequence shown here is derived from an EMBL/GenBank/DDBJ whole genome shotgun (WGS) entry which is preliminary data.</text>
</comment>
<protein>
    <submittedName>
        <fullName evidence="4">Class I mannose-6-phosphate isomerase</fullName>
    </submittedName>
</protein>
<dbReference type="AlphaFoldDB" id="A0A7C5RJ95"/>
<dbReference type="CDD" id="cd07010">
    <property type="entry name" value="cupin_PMI_type_I_N_bac"/>
    <property type="match status" value="1"/>
</dbReference>
<dbReference type="GO" id="GO:0008270">
    <property type="term" value="F:zinc ion binding"/>
    <property type="evidence" value="ECO:0007669"/>
    <property type="project" value="InterPro"/>
</dbReference>
<proteinExistence type="predicted"/>
<dbReference type="GO" id="GO:0004476">
    <property type="term" value="F:mannose-6-phosphate isomerase activity"/>
    <property type="evidence" value="ECO:0007669"/>
    <property type="project" value="InterPro"/>
</dbReference>
<dbReference type="EMBL" id="DSZY01000028">
    <property type="protein sequence ID" value="HGU40702.1"/>
    <property type="molecule type" value="Genomic_DNA"/>
</dbReference>
<feature type="domain" description="Phosphomannose isomerase type I catalytic" evidence="3">
    <location>
        <begin position="14"/>
        <end position="97"/>
    </location>
</feature>
<gene>
    <name evidence="4" type="ORF">ENT77_05845</name>
</gene>
<evidence type="ECO:0000256" key="2">
    <source>
        <dbReference type="ARBA" id="ARBA00022833"/>
    </source>
</evidence>
<name>A0A7C5RJ95_9BACT</name>